<protein>
    <submittedName>
        <fullName evidence="1">Uncharacterized protein</fullName>
    </submittedName>
</protein>
<gene>
    <name evidence="1" type="ORF">QYE76_060220</name>
</gene>
<dbReference type="AlphaFoldDB" id="A0AAD8RZJ9"/>
<dbReference type="EMBL" id="JAUUTY010000004">
    <property type="protein sequence ID" value="KAK1642415.1"/>
    <property type="molecule type" value="Genomic_DNA"/>
</dbReference>
<evidence type="ECO:0000313" key="2">
    <source>
        <dbReference type="Proteomes" id="UP001231189"/>
    </source>
</evidence>
<comment type="caution">
    <text evidence="1">The sequence shown here is derived from an EMBL/GenBank/DDBJ whole genome shotgun (WGS) entry which is preliminary data.</text>
</comment>
<dbReference type="Proteomes" id="UP001231189">
    <property type="component" value="Unassembled WGS sequence"/>
</dbReference>
<accession>A0AAD8RZJ9</accession>
<proteinExistence type="predicted"/>
<evidence type="ECO:0000313" key="1">
    <source>
        <dbReference type="EMBL" id="KAK1642415.1"/>
    </source>
</evidence>
<reference evidence="1" key="1">
    <citation type="submission" date="2023-07" db="EMBL/GenBank/DDBJ databases">
        <title>A chromosome-level genome assembly of Lolium multiflorum.</title>
        <authorList>
            <person name="Chen Y."/>
            <person name="Copetti D."/>
            <person name="Kolliker R."/>
            <person name="Studer B."/>
        </authorList>
    </citation>
    <scope>NUCLEOTIDE SEQUENCE</scope>
    <source>
        <strain evidence="1">02402/16</strain>
        <tissue evidence="1">Leaf</tissue>
    </source>
</reference>
<sequence>MIYFSLATRASPRIQALLTPPVEARLHARFSWLHHTCAASSSNMQTCVPDHAPTHPNLLNRSIPTSTICTDTNFTKPNNYIKLYDYAKIYIAKVYINMVSVDIFVNTAVAYNQNITTHSQRRF</sequence>
<name>A0AAD8RZJ9_LOLMU</name>
<organism evidence="1 2">
    <name type="scientific">Lolium multiflorum</name>
    <name type="common">Italian ryegrass</name>
    <name type="synonym">Lolium perenne subsp. multiflorum</name>
    <dbReference type="NCBI Taxonomy" id="4521"/>
    <lineage>
        <taxon>Eukaryota</taxon>
        <taxon>Viridiplantae</taxon>
        <taxon>Streptophyta</taxon>
        <taxon>Embryophyta</taxon>
        <taxon>Tracheophyta</taxon>
        <taxon>Spermatophyta</taxon>
        <taxon>Magnoliopsida</taxon>
        <taxon>Liliopsida</taxon>
        <taxon>Poales</taxon>
        <taxon>Poaceae</taxon>
        <taxon>BOP clade</taxon>
        <taxon>Pooideae</taxon>
        <taxon>Poodae</taxon>
        <taxon>Poeae</taxon>
        <taxon>Poeae Chloroplast Group 2 (Poeae type)</taxon>
        <taxon>Loliodinae</taxon>
        <taxon>Loliinae</taxon>
        <taxon>Lolium</taxon>
    </lineage>
</organism>
<keyword evidence="2" id="KW-1185">Reference proteome</keyword>